<dbReference type="PANTHER" id="PTHR47107">
    <property type="entry name" value="SVF1-LIKE PROTEIN YDR222W-RELATED"/>
    <property type="match status" value="1"/>
</dbReference>
<dbReference type="GO" id="GO:0005737">
    <property type="term" value="C:cytoplasm"/>
    <property type="evidence" value="ECO:0007669"/>
    <property type="project" value="UniProtKB-SubCell"/>
</dbReference>
<keyword evidence="7" id="KW-1185">Reference proteome</keyword>
<sequence length="351" mass="40133">MSDLRDLNNNDFSEVTKKDLEWTLAPGSSTETQTFYLATNEGHFAFVQMIHSNIGLWKPTIQFTTRFYGGGINTFKSVNMSNFKLSKDRLSAEADNMSIKLNPECNKYKVILKHDKDLFIDFEFEQVDRGFQKKNGGKTYFGKKESEYVQHKFWPKGIVKGNITVDGKTFDISGVGLFVHAVQGMRPHLIASRWNFVNFQSNDDNEVSLSLCEFETTPHYGSKKSNQGGLIVNNKLVGVTDDNVTNFLETYLDPKTGYHVPSKIRYTWKGKTLEKSEDFSAYIEIKLDTPMDRIDVLNEIPYVLKKIVQAFVAKPFVYQWFNEGDAHIKIGDKELVARGTLFSEYKAIGIR</sequence>
<dbReference type="Proteomes" id="UP000789375">
    <property type="component" value="Unassembled WGS sequence"/>
</dbReference>
<evidence type="ECO:0000313" key="6">
    <source>
        <dbReference type="EMBL" id="CAG8454672.1"/>
    </source>
</evidence>
<comment type="caution">
    <text evidence="6">The sequence shown here is derived from an EMBL/GenBank/DDBJ whole genome shotgun (WGS) entry which is preliminary data.</text>
</comment>
<dbReference type="Pfam" id="PF08622">
    <property type="entry name" value="Svf1"/>
    <property type="match status" value="1"/>
</dbReference>
<feature type="domain" description="Svf1-like N-terminal" evidence="4">
    <location>
        <begin position="30"/>
        <end position="183"/>
    </location>
</feature>
<dbReference type="Pfam" id="PF17187">
    <property type="entry name" value="Svf1_C"/>
    <property type="match status" value="1"/>
</dbReference>
<evidence type="ECO:0000259" key="5">
    <source>
        <dbReference type="Pfam" id="PF17187"/>
    </source>
</evidence>
<evidence type="ECO:0000259" key="4">
    <source>
        <dbReference type="Pfam" id="PF08622"/>
    </source>
</evidence>
<comment type="subcellular location">
    <subcellularLocation>
        <location evidence="1">Cytoplasm</location>
    </subcellularLocation>
</comment>
<accession>A0A9N8VGT1</accession>
<evidence type="ECO:0000256" key="2">
    <source>
        <dbReference type="ARBA" id="ARBA00009069"/>
    </source>
</evidence>
<dbReference type="InterPro" id="IPR051385">
    <property type="entry name" value="Ceramide-binding_SVF1"/>
</dbReference>
<reference evidence="6" key="1">
    <citation type="submission" date="2021-06" db="EMBL/GenBank/DDBJ databases">
        <authorList>
            <person name="Kallberg Y."/>
            <person name="Tangrot J."/>
            <person name="Rosling A."/>
        </authorList>
    </citation>
    <scope>NUCLEOTIDE SEQUENCE</scope>
    <source>
        <strain evidence="6">87-6 pot B 2015</strain>
    </source>
</reference>
<evidence type="ECO:0000256" key="1">
    <source>
        <dbReference type="ARBA" id="ARBA00004496"/>
    </source>
</evidence>
<evidence type="ECO:0000313" key="7">
    <source>
        <dbReference type="Proteomes" id="UP000789375"/>
    </source>
</evidence>
<dbReference type="GO" id="GO:0006979">
    <property type="term" value="P:response to oxidative stress"/>
    <property type="evidence" value="ECO:0007669"/>
    <property type="project" value="InterPro"/>
</dbReference>
<dbReference type="SUPFAM" id="SSF159245">
    <property type="entry name" value="AttH-like"/>
    <property type="match status" value="1"/>
</dbReference>
<feature type="domain" description="Svf1-like C-terminal" evidence="5">
    <location>
        <begin position="185"/>
        <end position="346"/>
    </location>
</feature>
<keyword evidence="3" id="KW-0963">Cytoplasm</keyword>
<protein>
    <submittedName>
        <fullName evidence="6">302_t:CDS:1</fullName>
    </submittedName>
</protein>
<dbReference type="InterPro" id="IPR013931">
    <property type="entry name" value="Svf1-like_N"/>
</dbReference>
<dbReference type="AlphaFoldDB" id="A0A9N8VGT1"/>
<dbReference type="InterPro" id="IPR033394">
    <property type="entry name" value="Svf1-like_C"/>
</dbReference>
<proteinExistence type="inferred from homology"/>
<dbReference type="PANTHER" id="PTHR47107:SF1">
    <property type="entry name" value="CERAMIDE-BINDING PROTEIN SVF1-RELATED"/>
    <property type="match status" value="1"/>
</dbReference>
<gene>
    <name evidence="6" type="ORF">FMOSSE_LOCUS1718</name>
</gene>
<name>A0A9N8VGT1_FUNMO</name>
<comment type="similarity">
    <text evidence="2">Belongs to the SVF1 family.</text>
</comment>
<organism evidence="6 7">
    <name type="scientific">Funneliformis mosseae</name>
    <name type="common">Endomycorrhizal fungus</name>
    <name type="synonym">Glomus mosseae</name>
    <dbReference type="NCBI Taxonomy" id="27381"/>
    <lineage>
        <taxon>Eukaryota</taxon>
        <taxon>Fungi</taxon>
        <taxon>Fungi incertae sedis</taxon>
        <taxon>Mucoromycota</taxon>
        <taxon>Glomeromycotina</taxon>
        <taxon>Glomeromycetes</taxon>
        <taxon>Glomerales</taxon>
        <taxon>Glomeraceae</taxon>
        <taxon>Funneliformis</taxon>
    </lineage>
</organism>
<dbReference type="EMBL" id="CAJVPP010000200">
    <property type="protein sequence ID" value="CAG8454672.1"/>
    <property type="molecule type" value="Genomic_DNA"/>
</dbReference>
<evidence type="ECO:0000256" key="3">
    <source>
        <dbReference type="ARBA" id="ARBA00022490"/>
    </source>
</evidence>